<reference evidence="4" key="1">
    <citation type="submission" date="2014-07" db="EMBL/GenBank/DDBJ databases">
        <authorList>
            <person name="Hornung V.Bastian."/>
        </authorList>
    </citation>
    <scope>NUCLEOTIDE SEQUENCE</scope>
    <source>
        <strain evidence="4">PCE-S</strain>
    </source>
</reference>
<evidence type="ECO:0000256" key="1">
    <source>
        <dbReference type="ARBA" id="ARBA00022612"/>
    </source>
</evidence>
<dbReference type="PATRIC" id="fig|49338.4.peg.1525"/>
<dbReference type="PANTHER" id="PTHR37813">
    <property type="entry name" value="FELS-2 PROPHAGE PROTEIN"/>
    <property type="match status" value="1"/>
</dbReference>
<feature type="domain" description="Phage tail tape measure protein" evidence="3">
    <location>
        <begin position="149"/>
        <end position="347"/>
    </location>
</feature>
<dbReference type="Pfam" id="PF10145">
    <property type="entry name" value="PhageMin_Tail"/>
    <property type="match status" value="1"/>
</dbReference>
<dbReference type="AlphaFoldDB" id="A0A098AYW7"/>
<name>A0A098AYW7_DESHA</name>
<accession>A0A098AYW7</accession>
<dbReference type="NCBIfam" id="TIGR01760">
    <property type="entry name" value="tape_meas_TP901"/>
    <property type="match status" value="1"/>
</dbReference>
<sequence>MARKTFEMSFQIGGKLASSFSNTFSGANNRLTDLSNQARQTQRALDSLNNDFRRGKIEQEQYEEATERLTRQLTKLQMAQKGLKDFQGYMARGIASVKTAASIAAVAGATSAVAVAMDSLSTAGDFQQQMAKTAVLAGATGSELKGLTRTALELGASTSLSASEVAVAMGELGAKGMDASKIISAMPGILAAAEASGEDLALTSEVVTSAINAYGMEASKASHVADVMAMSANATAAGVADLGHSFKYAAPVAHTLGISLEELAATTGIMVDKGLSGEQAGTSLRMALIRLSKPPTQAAKALEKLNIKVTDSQGKFKSLAELSEEWEKATRNLTDAQKVQYAATIFGTEASTGMLNLFSAGSDKIDEMTKSLENSSGAAKEAAKAMKNNYAGSLEELRGAVESAQITFMSPVLPVFQDLFAGITSTIDKNMGGLEQAGERLADGLRDIFEPFSTQRPELTPEIRHDPEAFAQYQKDLSKYLKFEGMGLGDKFVYMLDEATAKASAWLEGPGGESMNQIFTKLGEIAAKAWFNAFTGLVKSSISNIAQGNIFSGLGLGAAAMSLGGGTLISGGLSAIRLAGGLGRGKEFGGLKNKAVTTVPQATKAVQPVSKAGTIMGKFGNVGKIFSKAALPLSAAMTVIDVVRSDDKVRAATSGISGLVAGSGGAKIGAAIGTVIAPGIGTAIGTALGGLVGYVGGKWLGGKAVDKVRQSDPTDQANDSFSNVKTSTDALMTNLDTLANKAEQAGTWLESLNSIQTAGKQVEQALYNLARRINDVQMPNLGTSKRVSYFG</sequence>
<proteinExistence type="predicted"/>
<evidence type="ECO:0000259" key="3">
    <source>
        <dbReference type="Pfam" id="PF10145"/>
    </source>
</evidence>
<keyword evidence="2" id="KW-0175">Coiled coil</keyword>
<evidence type="ECO:0000313" key="4">
    <source>
        <dbReference type="EMBL" id="CDX01302.1"/>
    </source>
</evidence>
<gene>
    <name evidence="4" type="ORF">DPCES_1415</name>
</gene>
<dbReference type="EMBL" id="LK996017">
    <property type="protein sequence ID" value="CDX01302.1"/>
    <property type="molecule type" value="Genomic_DNA"/>
</dbReference>
<dbReference type="RefSeq" id="WP_208925473.1">
    <property type="nucleotide sequence ID" value="NZ_LK996017.1"/>
</dbReference>
<dbReference type="PANTHER" id="PTHR37813:SF1">
    <property type="entry name" value="FELS-2 PROPHAGE PROTEIN"/>
    <property type="match status" value="1"/>
</dbReference>
<keyword evidence="1" id="KW-1188">Viral release from host cell</keyword>
<dbReference type="InterPro" id="IPR010090">
    <property type="entry name" value="Phage_tape_meas"/>
</dbReference>
<organism evidence="4">
    <name type="scientific">Desulfitobacterium hafniense</name>
    <name type="common">Desulfitobacterium frappieri</name>
    <dbReference type="NCBI Taxonomy" id="49338"/>
    <lineage>
        <taxon>Bacteria</taxon>
        <taxon>Bacillati</taxon>
        <taxon>Bacillota</taxon>
        <taxon>Clostridia</taxon>
        <taxon>Eubacteriales</taxon>
        <taxon>Desulfitobacteriaceae</taxon>
        <taxon>Desulfitobacterium</taxon>
    </lineage>
</organism>
<feature type="coiled-coil region" evidence="2">
    <location>
        <begin position="31"/>
        <end position="79"/>
    </location>
</feature>
<evidence type="ECO:0000256" key="2">
    <source>
        <dbReference type="SAM" id="Coils"/>
    </source>
</evidence>
<protein>
    <submittedName>
        <fullName evidence="4">Phage-related minor tail protein</fullName>
    </submittedName>
</protein>